<evidence type="ECO:0000313" key="3">
    <source>
        <dbReference type="EMBL" id="RJL06011.1"/>
    </source>
</evidence>
<comment type="caution">
    <text evidence="3">The sequence shown here is derived from an EMBL/GenBank/DDBJ whole genome shotgun (WGS) entry which is preliminary data.</text>
</comment>
<accession>A0A418ZZI3</accession>
<feature type="transmembrane region" description="Helical" evidence="2">
    <location>
        <begin position="220"/>
        <end position="243"/>
    </location>
</feature>
<evidence type="ECO:0000256" key="2">
    <source>
        <dbReference type="SAM" id="Phobius"/>
    </source>
</evidence>
<keyword evidence="2" id="KW-1133">Transmembrane helix</keyword>
<proteinExistence type="predicted"/>
<dbReference type="EMBL" id="QZEV01000014">
    <property type="protein sequence ID" value="RJL06011.1"/>
    <property type="molecule type" value="Genomic_DNA"/>
</dbReference>
<feature type="transmembrane region" description="Helical" evidence="2">
    <location>
        <begin position="187"/>
        <end position="208"/>
    </location>
</feature>
<evidence type="ECO:0000256" key="1">
    <source>
        <dbReference type="SAM" id="MobiDB-lite"/>
    </source>
</evidence>
<dbReference type="RefSeq" id="WP_119885499.1">
    <property type="nucleotide sequence ID" value="NZ_CP067169.1"/>
</dbReference>
<feature type="region of interest" description="Disordered" evidence="1">
    <location>
        <begin position="35"/>
        <end position="54"/>
    </location>
</feature>
<evidence type="ECO:0000313" key="4">
    <source>
        <dbReference type="Proteomes" id="UP000285530"/>
    </source>
</evidence>
<organism evidence="3 4">
    <name type="scientific">Paracoccus aestuarii</name>
    <dbReference type="NCBI Taxonomy" id="453842"/>
    <lineage>
        <taxon>Bacteria</taxon>
        <taxon>Pseudomonadati</taxon>
        <taxon>Pseudomonadota</taxon>
        <taxon>Alphaproteobacteria</taxon>
        <taxon>Rhodobacterales</taxon>
        <taxon>Paracoccaceae</taxon>
        <taxon>Paracoccus</taxon>
    </lineage>
</organism>
<dbReference type="AlphaFoldDB" id="A0A418ZZI3"/>
<dbReference type="OrthoDB" id="9795988at2"/>
<name>A0A418ZZI3_9RHOB</name>
<feature type="transmembrane region" description="Helical" evidence="2">
    <location>
        <begin position="277"/>
        <end position="296"/>
    </location>
</feature>
<protein>
    <submittedName>
        <fullName evidence="3">Uncharacterized protein</fullName>
    </submittedName>
</protein>
<keyword evidence="2" id="KW-0472">Membrane</keyword>
<feature type="compositionally biased region" description="Polar residues" evidence="1">
    <location>
        <begin position="41"/>
        <end position="54"/>
    </location>
</feature>
<dbReference type="Proteomes" id="UP000285530">
    <property type="component" value="Unassembled WGS sequence"/>
</dbReference>
<reference evidence="3 4" key="1">
    <citation type="submission" date="2018-09" db="EMBL/GenBank/DDBJ databases">
        <title>Paracoccus onubensis nov. sp. a moderate halophilic bacterium isolated from Gruta de las Maravillas (Aracena, Spain).</title>
        <authorList>
            <person name="Jurado V."/>
            <person name="Gutierrez-Patricio S."/>
            <person name="Gonzalez-Pimentel J.L."/>
            <person name="Laiz L."/>
            <person name="Saiz-Jimenez C."/>
        </authorList>
    </citation>
    <scope>NUCLEOTIDE SEQUENCE [LARGE SCALE GENOMIC DNA]</scope>
    <source>
        <strain evidence="3 4">DSM 19484</strain>
    </source>
</reference>
<keyword evidence="2" id="KW-0812">Transmembrane</keyword>
<feature type="transmembrane region" description="Helical" evidence="2">
    <location>
        <begin position="153"/>
        <end position="175"/>
    </location>
</feature>
<keyword evidence="4" id="KW-1185">Reference proteome</keyword>
<sequence length="482" mass="53802">MLDKLKSMLRSDDLLPTLTVFPEIDQEKIRKELRLDEEGQQRGSNQQPASGTTSFDAVEARIINRINDVRNKGLENYENNRQVYNERLSRAGTMRKEVEIVAQNASGDYLTAVRGWKAQMTSVTERLFETFQHRKEFRERHGLRRPAKHFEGWGRFAATVIIFIGIETALNAFMFSRGNEQGLVGGGMTAFVFSLVNVIMSLLLGVWACNLNHSKLFRKLIGLCSLAGWILLALAVNLTVAHFRDLIDAQVSWSNAIQEAVPALRANLFGLTSMDSWFLFALGSLISIFAFIKGWYAFDPFPGYSKVETDLAYARADHAGHFEDAISELTDKRDQAIDELRDADQQVRDGISQAIDALYGHSTLNAHLEGFLDQCDTKVAYLLAVYRDANLAARTEPAPPSFSTGHSFPAFRTAITADEGRKKTAEEEAQKITQAVESAIRQIFESFRSAVVEFQLPEEVQRGVSFSGPLVPSVRAPAGEPV</sequence>
<gene>
    <name evidence="3" type="ORF">D3P06_04950</name>
</gene>